<dbReference type="AlphaFoldDB" id="A0A9P7C166"/>
<keyword evidence="2" id="KW-1185">Reference proteome</keyword>
<reference evidence="1 2" key="1">
    <citation type="journal article" date="2020" name="Microb. Genom.">
        <title>Genetic diversity of clinical and environmental Mucorales isolates obtained from an investigation of mucormycosis cases among solid organ transplant recipients.</title>
        <authorList>
            <person name="Nguyen M.H."/>
            <person name="Kaul D."/>
            <person name="Muto C."/>
            <person name="Cheng S.J."/>
            <person name="Richter R.A."/>
            <person name="Bruno V.M."/>
            <person name="Liu G."/>
            <person name="Beyhan S."/>
            <person name="Sundermann A.J."/>
            <person name="Mounaud S."/>
            <person name="Pasculle A.W."/>
            <person name="Nierman W.C."/>
            <person name="Driscoll E."/>
            <person name="Cumbie R."/>
            <person name="Clancy C.J."/>
            <person name="Dupont C.L."/>
        </authorList>
    </citation>
    <scope>NUCLEOTIDE SEQUENCE [LARGE SCALE GENOMIC DNA]</scope>
    <source>
        <strain evidence="1 2">GL24</strain>
    </source>
</reference>
<accession>A0A9P7C166</accession>
<gene>
    <name evidence="1" type="ORF">G6F50_016463</name>
</gene>
<organism evidence="1 2">
    <name type="scientific">Rhizopus delemar</name>
    <dbReference type="NCBI Taxonomy" id="936053"/>
    <lineage>
        <taxon>Eukaryota</taxon>
        <taxon>Fungi</taxon>
        <taxon>Fungi incertae sedis</taxon>
        <taxon>Mucoromycota</taxon>
        <taxon>Mucoromycotina</taxon>
        <taxon>Mucoromycetes</taxon>
        <taxon>Mucorales</taxon>
        <taxon>Mucorineae</taxon>
        <taxon>Rhizopodaceae</taxon>
        <taxon>Rhizopus</taxon>
    </lineage>
</organism>
<name>A0A9P7C166_9FUNG</name>
<protein>
    <submittedName>
        <fullName evidence="1">Uncharacterized protein</fullName>
    </submittedName>
</protein>
<dbReference type="EMBL" id="JAANIU010010398">
    <property type="protein sequence ID" value="KAG1531882.1"/>
    <property type="molecule type" value="Genomic_DNA"/>
</dbReference>
<evidence type="ECO:0000313" key="1">
    <source>
        <dbReference type="EMBL" id="KAG1531882.1"/>
    </source>
</evidence>
<dbReference type="Proteomes" id="UP000740926">
    <property type="component" value="Unassembled WGS sequence"/>
</dbReference>
<evidence type="ECO:0000313" key="2">
    <source>
        <dbReference type="Proteomes" id="UP000740926"/>
    </source>
</evidence>
<comment type="caution">
    <text evidence="1">The sequence shown here is derived from an EMBL/GenBank/DDBJ whole genome shotgun (WGS) entry which is preliminary data.</text>
</comment>
<proteinExistence type="predicted"/>
<sequence length="154" mass="17059">MAALPRQRFGHRDLRGLVQRIAVHAAADCRERDRLHAQGFGQLQGLPIAVGQQRRFVTLAVVPDRAHRVQHMPRRQCVGAGGAHFAGRATHARAKLWQLFAFGQQCRAGGAMDRTVDTTATEQCLIGRVDDRIHRQGRDVALPNFDLHASVSCL</sequence>